<dbReference type="GO" id="GO:0016791">
    <property type="term" value="F:phosphatase activity"/>
    <property type="evidence" value="ECO:0007669"/>
    <property type="project" value="TreeGrafter"/>
</dbReference>
<dbReference type="InterPro" id="IPR003593">
    <property type="entry name" value="AAA+_ATPase"/>
</dbReference>
<evidence type="ECO:0000313" key="2">
    <source>
        <dbReference type="EMBL" id="OOG22652.1"/>
    </source>
</evidence>
<gene>
    <name evidence="2" type="ORF">B1C78_14570</name>
</gene>
<dbReference type="AlphaFoldDB" id="A0A1V3NCR7"/>
<dbReference type="Gene3D" id="3.90.1070.10">
    <property type="match status" value="1"/>
</dbReference>
<dbReference type="OrthoDB" id="9768060at2"/>
<feature type="domain" description="AAA+ ATPase" evidence="1">
    <location>
        <begin position="250"/>
        <end position="414"/>
    </location>
</feature>
<sequence>MRYLALAADYDGTLASHDRVSDDTVRAVERLRKSGRRAILVTGRRVDDLLSVCPCARLFDLVVAENGAIVYDPATREEARYANPPPKLLLKGLRERGVNPLEIGQVVVGTHAAQRATVQDVIWELGLEAQVIGNRGALMVLPAGVNKAKGLERALRKLGLSRHEVVGIGDAENDHSFLELCECSVAVANAVPSLKASASLETTAENGNGVIELIDELIANDLRRLDNRLEQHLIPLGTAADGRVVNLPPFGHNMLVAGPSGSGKSTLTAGVIERLIEKDFQVCIVDPEGDYGTLGDVVALGNQWRAPSLTEILSILEDPKVNLSINLLGIPLGDRPEFFGQLIPNLQAMRARTGRPHWLVLDEAHHMLPDTWGHTGSALPNRLGETLLVTVHPEHVAPEILAPIDIVVAIGSSPEETLARFGRATGRTLPWPEGLTREPEQVVAWFVDDAQPPFAMRPMPGRAERVRHHRKYAEGDLRWHSFYFRGPDGRHNLKVQNLAIFCQIAQGIDEQTWLFHLRRGDYSRWFRYAVRDEFLAEEAHRVEQRTDLPPAQTRQMITELVQARYTLPE</sequence>
<dbReference type="SMART" id="SM00382">
    <property type="entry name" value="AAA"/>
    <property type="match status" value="1"/>
</dbReference>
<dbReference type="Gene3D" id="3.40.50.1000">
    <property type="entry name" value="HAD superfamily/HAD-like"/>
    <property type="match status" value="1"/>
</dbReference>
<dbReference type="STRING" id="108003.B1C78_14570"/>
<name>A0A1V3NCR7_9GAMM</name>
<evidence type="ECO:0000259" key="1">
    <source>
        <dbReference type="SMART" id="SM00382"/>
    </source>
</evidence>
<dbReference type="GO" id="GO:0000287">
    <property type="term" value="F:magnesium ion binding"/>
    <property type="evidence" value="ECO:0007669"/>
    <property type="project" value="UniProtKB-ARBA"/>
</dbReference>
<dbReference type="EMBL" id="MVBK01000099">
    <property type="protein sequence ID" value="OOG22652.1"/>
    <property type="molecule type" value="Genomic_DNA"/>
</dbReference>
<dbReference type="Proteomes" id="UP000189462">
    <property type="component" value="Unassembled WGS sequence"/>
</dbReference>
<dbReference type="Gene3D" id="3.40.50.300">
    <property type="entry name" value="P-loop containing nucleotide triphosphate hydrolases"/>
    <property type="match status" value="1"/>
</dbReference>
<dbReference type="Pfam" id="PF08282">
    <property type="entry name" value="Hydrolase_3"/>
    <property type="match status" value="2"/>
</dbReference>
<organism evidence="2 3">
    <name type="scientific">Thioalkalivibrio denitrificans</name>
    <dbReference type="NCBI Taxonomy" id="108003"/>
    <lineage>
        <taxon>Bacteria</taxon>
        <taxon>Pseudomonadati</taxon>
        <taxon>Pseudomonadota</taxon>
        <taxon>Gammaproteobacteria</taxon>
        <taxon>Chromatiales</taxon>
        <taxon>Ectothiorhodospiraceae</taxon>
        <taxon>Thioalkalivibrio</taxon>
    </lineage>
</organism>
<dbReference type="Pfam" id="PF01935">
    <property type="entry name" value="DUF87"/>
    <property type="match status" value="1"/>
</dbReference>
<dbReference type="RefSeq" id="WP_077279884.1">
    <property type="nucleotide sequence ID" value="NZ_MVBK01000099.1"/>
</dbReference>
<dbReference type="InterPro" id="IPR006379">
    <property type="entry name" value="HAD-SF_hydro_IIB"/>
</dbReference>
<accession>A0A1V3NCR7</accession>
<evidence type="ECO:0000313" key="3">
    <source>
        <dbReference type="Proteomes" id="UP000189462"/>
    </source>
</evidence>
<reference evidence="2 3" key="1">
    <citation type="submission" date="2017-02" db="EMBL/GenBank/DDBJ databases">
        <title>Genomic diversity within the haloalkaliphilic genus Thioalkalivibrio.</title>
        <authorList>
            <person name="Ahn A.-C."/>
            <person name="Meier-Kolthoff J."/>
            <person name="Overmars L."/>
            <person name="Richter M."/>
            <person name="Woyke T."/>
            <person name="Sorokin D.Y."/>
            <person name="Muyzer G."/>
        </authorList>
    </citation>
    <scope>NUCLEOTIDE SEQUENCE [LARGE SCALE GENOMIC DNA]</scope>
    <source>
        <strain evidence="2 3">ALJD</strain>
    </source>
</reference>
<dbReference type="InterPro" id="IPR036412">
    <property type="entry name" value="HAD-like_sf"/>
</dbReference>
<dbReference type="SUPFAM" id="SSF52540">
    <property type="entry name" value="P-loop containing nucleoside triphosphate hydrolases"/>
    <property type="match status" value="1"/>
</dbReference>
<dbReference type="NCBIfam" id="TIGR01484">
    <property type="entry name" value="HAD-SF-IIB"/>
    <property type="match status" value="1"/>
</dbReference>
<keyword evidence="3" id="KW-1185">Reference proteome</keyword>
<dbReference type="InterPro" id="IPR002789">
    <property type="entry name" value="HerA_central"/>
</dbReference>
<comment type="caution">
    <text evidence="2">The sequence shown here is derived from an EMBL/GenBank/DDBJ whole genome shotgun (WGS) entry which is preliminary data.</text>
</comment>
<dbReference type="PANTHER" id="PTHR10000">
    <property type="entry name" value="PHOSPHOSERINE PHOSPHATASE"/>
    <property type="match status" value="1"/>
</dbReference>
<dbReference type="PANTHER" id="PTHR10000:SF8">
    <property type="entry name" value="HAD SUPERFAMILY HYDROLASE-LIKE, TYPE 3"/>
    <property type="match status" value="1"/>
</dbReference>
<dbReference type="GO" id="GO:0005829">
    <property type="term" value="C:cytosol"/>
    <property type="evidence" value="ECO:0007669"/>
    <property type="project" value="TreeGrafter"/>
</dbReference>
<protein>
    <submittedName>
        <fullName evidence="2">Phosphoglycolate phosphatase</fullName>
    </submittedName>
</protein>
<dbReference type="InterPro" id="IPR023214">
    <property type="entry name" value="HAD_sf"/>
</dbReference>
<dbReference type="InterPro" id="IPR027417">
    <property type="entry name" value="P-loop_NTPase"/>
</dbReference>
<proteinExistence type="predicted"/>
<dbReference type="SUPFAM" id="SSF56784">
    <property type="entry name" value="HAD-like"/>
    <property type="match status" value="1"/>
</dbReference>